<keyword evidence="1 3" id="KW-0732">Signal</keyword>
<feature type="compositionally biased region" description="Pro residues" evidence="2">
    <location>
        <begin position="1593"/>
        <end position="1602"/>
    </location>
</feature>
<dbReference type="Gene3D" id="3.20.20.140">
    <property type="entry name" value="Metal-dependent hydrolases"/>
    <property type="match status" value="1"/>
</dbReference>
<dbReference type="InterPro" id="IPR039331">
    <property type="entry name" value="PAPs-like"/>
</dbReference>
<name>A0A1R4FZX4_9MICO</name>
<evidence type="ECO:0000313" key="5">
    <source>
        <dbReference type="EMBL" id="SJM61383.1"/>
    </source>
</evidence>
<sequence length="1897" mass="201397">MRVLGKPIRSSVAAVTALAVAGALLIGGEVNAQAQQPNQAQQPQQAEPHLGKQHYTAEFHSHTSLSDGQLMPIDAFNHVENNTDLDFFGITEHDVTYDIRNTDDFIGDWRDAESAEWKFAHQEAADWNSQPNEMQALIGEEVTWYNNTGHMNIFNADWRVTAKSEGSGGVWGTGNVMYDQVTVFARLGLDPEAIGMFNHPASSHGDWDGFAHLTPQADASMQLIEYKSVNYFDTYVAALDAGWHVAPTWSGDDHRPTWGTGNAALTGVWAEEQTIDGLYDAMRDRSVYASFDDNAQLMFEANEQMMGSILPADTAELDLKIALTDADGEALSSVVVYTNEGKAVHEFDVAGATDFETTVDAADGDYFWVKAIQEDGDELISAPAWVGETTAGTNFAPEITVAPVAETAAFGDTIALPEATATDDSNVTPSVEQIVYNSAGEVAVTDGAFEISSYTDHFIVTKSTDALGSTSAEMRRIQVAADTLDVNGVFQYGTPSISVGATEDSAGASVLTDPQIEQTWAQVKPVGVDWGSAKTVENTSADLFEMNVIGTEAADYYDQITGQPLRSQEFTFDGLEAGTEYEFRFGVSPDGPWTDARGTFAGPASDENAPVYVMGDLQVSSQKPEELDLFNQTLEQVKAQQPGGTTMVQVGDFVDNAGRGEYWYQLGEEVIDELGLRVAPMVGNHETYGDKEFNLPLSPERNAIFSGMFNTPKNGSEIGESNYSFDEGDIHFSVINSNYDLQTQLDWLVDDMRATDKTWKVVLGHFSYFGGSHASDAGMSSGRASVSAALEQLGVDLYIAGHDHVYKRSDILDGALITDAEKQAEAVRYVTMGSSGPKFYDNTEYWWDDVVEDRDIQMGSALQVTDAGLTMSTYTIDGETVDAFTLAKPAGTWRMSSADIEDAALNGLGFLSYEGARDGLTAVAATYDVTGTQVLESRALDVELDHSGGEQFLAFDEPMTVESDMTLRVFLWDSLASGVPLQEAEQLRTAVAGDGTAEDPYEITSWADFETMKIDPAGHFALMNDLELDGSPREQLGDTVPFSGVFDGQGHTITGYAPAEDATGAGLFVANEGEIRNVGVSVGDVAATGGTAGILVDYNTGLIERVWTAGNISGNGRIGGIVGDSEGVVQDSYSLANVHSTKTEAGGVVGVGLTGSTTANVYSTGNVSAAARNVGGVVGYGYTETRVENVMSLNATVMAPQYAHAVVGRVLAGNVADLTNNMAVDSSYIAVESLADAPAADNLKGHVVTAEAAAQQVTYSDQLGWDFESVWAWDAELERPVLQQTAENVTEQKPDAEQNEHGFYELATADDLQLIDAFPTEKFVLTADIDLSSIADWSPLALYTPFQGVLDGAGHSISGLTSTQGGLIAMSLGEIRDLGVVDANVVADRATVGLIANASHGVNERVYSTGSIEGQSRVGGLFGDLGGTLTDGYSTADVHTRTTEAGGAVGVALAGSETSTVYATGDVTAGTRNIGGVVGYAYTGTVIDSVIALGDKVTASSYAHRVLGRVLSGNTATLDNLWAVETLEASVVSNTDAPAATNWMGATATAHQARDTSFYTGQLGFDFDTVWEWNSDAQRPTLLTASEDYTGEPEPPLPPEPQPDLEQDADGFYLIETADDLQQVTEFSAESYRLAGSIDLTGVTAAQLAPSGFTGVFDGAGHQLTGYSSVDGGLFKNVVGTVRDLGLADASVTTTTKNVGLLADNVDGLVERVWTSGQITGPTTVGGVVGYLNGEIRDSYSLADVTANAGRQAGGVAGITGRGSITERVYATGAVEVEGNMNAGGISGYSYEGTTIRGVFALNSSVTASSYAHRVVARELGTENATLENNYAVDTTVMTGQSLDEEGPESINGEAKAAAEAQDQATWSDGLGWDFDSIWQWNDSEQRPMLQTAGEGK</sequence>
<dbReference type="PANTHER" id="PTHR22953:SF153">
    <property type="entry name" value="PURPLE ACID PHOSPHATASE"/>
    <property type="match status" value="1"/>
</dbReference>
<dbReference type="Proteomes" id="UP000195787">
    <property type="component" value="Unassembled WGS sequence"/>
</dbReference>
<evidence type="ECO:0000256" key="2">
    <source>
        <dbReference type="SAM" id="MobiDB-lite"/>
    </source>
</evidence>
<reference evidence="5 6" key="1">
    <citation type="submission" date="2017-02" db="EMBL/GenBank/DDBJ databases">
        <authorList>
            <person name="Peterson S.W."/>
        </authorList>
    </citation>
    <scope>NUCLEOTIDE SEQUENCE [LARGE SCALE GENOMIC DNA]</scope>
    <source>
        <strain evidence="5 6">LMG 22410</strain>
    </source>
</reference>
<evidence type="ECO:0000256" key="1">
    <source>
        <dbReference type="ARBA" id="ARBA00022729"/>
    </source>
</evidence>
<dbReference type="Pfam" id="PF00149">
    <property type="entry name" value="Metallophos"/>
    <property type="match status" value="1"/>
</dbReference>
<feature type="chain" id="PRO_5039200812" evidence="3">
    <location>
        <begin position="33"/>
        <end position="1897"/>
    </location>
</feature>
<dbReference type="InterPro" id="IPR016195">
    <property type="entry name" value="Pol/histidinol_Pase-like"/>
</dbReference>
<feature type="region of interest" description="Disordered" evidence="2">
    <location>
        <begin position="1586"/>
        <end position="1607"/>
    </location>
</feature>
<dbReference type="Gene3D" id="3.60.21.10">
    <property type="match status" value="1"/>
</dbReference>
<dbReference type="InterPro" id="IPR029052">
    <property type="entry name" value="Metallo-depent_PP-like"/>
</dbReference>
<dbReference type="PANTHER" id="PTHR22953">
    <property type="entry name" value="ACID PHOSPHATASE RELATED"/>
    <property type="match status" value="1"/>
</dbReference>
<proteinExistence type="predicted"/>
<protein>
    <submittedName>
        <fullName evidence="5">Adhesin</fullName>
    </submittedName>
</protein>
<accession>A0A1R4FZX4</accession>
<gene>
    <name evidence="5" type="ORF">CZ674_07670</name>
</gene>
<dbReference type="SUPFAM" id="SSF56300">
    <property type="entry name" value="Metallo-dependent phosphatases"/>
    <property type="match status" value="1"/>
</dbReference>
<dbReference type="GO" id="GO:0003993">
    <property type="term" value="F:acid phosphatase activity"/>
    <property type="evidence" value="ECO:0007669"/>
    <property type="project" value="InterPro"/>
</dbReference>
<feature type="signal peptide" evidence="3">
    <location>
        <begin position="1"/>
        <end position="32"/>
    </location>
</feature>
<dbReference type="InterPro" id="IPR004843">
    <property type="entry name" value="Calcineurin-like_PHP"/>
</dbReference>
<dbReference type="EMBL" id="FUHU01000035">
    <property type="protein sequence ID" value="SJM61383.1"/>
    <property type="molecule type" value="Genomic_DNA"/>
</dbReference>
<keyword evidence="6" id="KW-1185">Reference proteome</keyword>
<evidence type="ECO:0000313" key="6">
    <source>
        <dbReference type="Proteomes" id="UP000195787"/>
    </source>
</evidence>
<dbReference type="Gene3D" id="2.160.20.110">
    <property type="match status" value="3"/>
</dbReference>
<organism evidence="5 6">
    <name type="scientific">Agrococcus casei LMG 22410</name>
    <dbReference type="NCBI Taxonomy" id="1255656"/>
    <lineage>
        <taxon>Bacteria</taxon>
        <taxon>Bacillati</taxon>
        <taxon>Actinomycetota</taxon>
        <taxon>Actinomycetes</taxon>
        <taxon>Micrococcales</taxon>
        <taxon>Microbacteriaceae</taxon>
        <taxon>Agrococcus</taxon>
    </lineage>
</organism>
<dbReference type="SUPFAM" id="SSF89550">
    <property type="entry name" value="PHP domain-like"/>
    <property type="match status" value="1"/>
</dbReference>
<feature type="domain" description="Calcineurin-like phosphoesterase" evidence="4">
    <location>
        <begin position="610"/>
        <end position="806"/>
    </location>
</feature>
<evidence type="ECO:0000256" key="3">
    <source>
        <dbReference type="SAM" id="SignalP"/>
    </source>
</evidence>
<evidence type="ECO:0000259" key="4">
    <source>
        <dbReference type="Pfam" id="PF00149"/>
    </source>
</evidence>